<sequence>MQVPAPTPVPAQSPSGPSSQQYGKRKGTEGANGASGSVSKFSSSKKMKVNKETGDPNVSAKEKTSSKEQSSKSFSDVTPDNQGTRRSRNHVQSKEEGPD</sequence>
<keyword evidence="3" id="KW-1185">Reference proteome</keyword>
<feature type="compositionally biased region" description="Low complexity" evidence="1">
    <location>
        <begin position="12"/>
        <end position="21"/>
    </location>
</feature>
<gene>
    <name evidence="2" type="ORF">F0562_023299</name>
</gene>
<reference evidence="2 3" key="1">
    <citation type="submission" date="2019-09" db="EMBL/GenBank/DDBJ databases">
        <title>A chromosome-level genome assembly of the Chinese tupelo Nyssa sinensis.</title>
        <authorList>
            <person name="Yang X."/>
            <person name="Kang M."/>
            <person name="Yang Y."/>
            <person name="Xiong H."/>
            <person name="Wang M."/>
            <person name="Zhang Z."/>
            <person name="Wang Z."/>
            <person name="Wu H."/>
            <person name="Ma T."/>
            <person name="Liu J."/>
            <person name="Xi Z."/>
        </authorList>
    </citation>
    <scope>NUCLEOTIDE SEQUENCE [LARGE SCALE GENOMIC DNA]</scope>
    <source>
        <strain evidence="2">J267</strain>
        <tissue evidence="2">Leaf</tissue>
    </source>
</reference>
<dbReference type="EMBL" id="CM018035">
    <property type="protein sequence ID" value="KAA8542147.1"/>
    <property type="molecule type" value="Genomic_DNA"/>
</dbReference>
<dbReference type="Proteomes" id="UP000325577">
    <property type="component" value="Linkage Group LG12"/>
</dbReference>
<dbReference type="AlphaFoldDB" id="A0A5J5BJZ8"/>
<feature type="compositionally biased region" description="Pro residues" evidence="1">
    <location>
        <begin position="1"/>
        <end position="11"/>
    </location>
</feature>
<proteinExistence type="predicted"/>
<accession>A0A5J5BJZ8</accession>
<protein>
    <submittedName>
        <fullName evidence="2">Uncharacterized protein</fullName>
    </submittedName>
</protein>
<feature type="compositionally biased region" description="Basic and acidic residues" evidence="1">
    <location>
        <begin position="49"/>
        <end position="70"/>
    </location>
</feature>
<evidence type="ECO:0000313" key="2">
    <source>
        <dbReference type="EMBL" id="KAA8542147.1"/>
    </source>
</evidence>
<organism evidence="2 3">
    <name type="scientific">Nyssa sinensis</name>
    <dbReference type="NCBI Taxonomy" id="561372"/>
    <lineage>
        <taxon>Eukaryota</taxon>
        <taxon>Viridiplantae</taxon>
        <taxon>Streptophyta</taxon>
        <taxon>Embryophyta</taxon>
        <taxon>Tracheophyta</taxon>
        <taxon>Spermatophyta</taxon>
        <taxon>Magnoliopsida</taxon>
        <taxon>eudicotyledons</taxon>
        <taxon>Gunneridae</taxon>
        <taxon>Pentapetalae</taxon>
        <taxon>asterids</taxon>
        <taxon>Cornales</taxon>
        <taxon>Nyssaceae</taxon>
        <taxon>Nyssa</taxon>
    </lineage>
</organism>
<evidence type="ECO:0000313" key="3">
    <source>
        <dbReference type="Proteomes" id="UP000325577"/>
    </source>
</evidence>
<evidence type="ECO:0000256" key="1">
    <source>
        <dbReference type="SAM" id="MobiDB-lite"/>
    </source>
</evidence>
<name>A0A5J5BJZ8_9ASTE</name>
<feature type="region of interest" description="Disordered" evidence="1">
    <location>
        <begin position="1"/>
        <end position="99"/>
    </location>
</feature>